<accession>A0A6J5KSE4</accession>
<reference evidence="1" key="1">
    <citation type="submission" date="2020-04" db="EMBL/GenBank/DDBJ databases">
        <authorList>
            <person name="Chiriac C."/>
            <person name="Salcher M."/>
            <person name="Ghai R."/>
            <person name="Kavagutti S V."/>
        </authorList>
    </citation>
    <scope>NUCLEOTIDE SEQUENCE</scope>
</reference>
<proteinExistence type="predicted"/>
<name>A0A6J5KSE4_9CAUD</name>
<evidence type="ECO:0008006" key="2">
    <source>
        <dbReference type="Google" id="ProtNLM"/>
    </source>
</evidence>
<dbReference type="EMBL" id="LR796186">
    <property type="protein sequence ID" value="CAB4125398.1"/>
    <property type="molecule type" value="Genomic_DNA"/>
</dbReference>
<gene>
    <name evidence="1" type="ORF">UFOVP58_129</name>
</gene>
<evidence type="ECO:0000313" key="1">
    <source>
        <dbReference type="EMBL" id="CAB4125398.1"/>
    </source>
</evidence>
<organism evidence="1">
    <name type="scientific">uncultured Caudovirales phage</name>
    <dbReference type="NCBI Taxonomy" id="2100421"/>
    <lineage>
        <taxon>Viruses</taxon>
        <taxon>Duplodnaviria</taxon>
        <taxon>Heunggongvirae</taxon>
        <taxon>Uroviricota</taxon>
        <taxon>Caudoviricetes</taxon>
        <taxon>Peduoviridae</taxon>
        <taxon>Maltschvirus</taxon>
        <taxon>Maltschvirus maltsch</taxon>
    </lineage>
</organism>
<sequence length="246" mass="28939">MSTYSREDLKQYCLRDLGAPVVEINVDDQQLEDRMDEALDYWRLYHYDGIEKVYLKHMITQEDVDNKYIPMSPLVYGVTKIYPVGAGSSASKSIFDLQYQLRLNDLYDLSSTSIIYYTTVMQHLSTLDLLLNGHIMYRFNRLQDRLYLDINWHSDVYPNQYILVECYRAMDPDEYTKLWNEPWLKHYTTALFKRAWATNLKKFSGMQLPGGVTIDGDKLYDEAIGEIKDLQDELMNKSAPLQWFTG</sequence>
<protein>
    <recommendedName>
        <fullName evidence="2">Neck protein</fullName>
    </recommendedName>
</protein>